<feature type="transmembrane region" description="Helical" evidence="1">
    <location>
        <begin position="130"/>
        <end position="152"/>
    </location>
</feature>
<evidence type="ECO:0000256" key="1">
    <source>
        <dbReference type="SAM" id="Phobius"/>
    </source>
</evidence>
<feature type="transmembrane region" description="Helical" evidence="1">
    <location>
        <begin position="105"/>
        <end position="124"/>
    </location>
</feature>
<evidence type="ECO:0000313" key="3">
    <source>
        <dbReference type="Proteomes" id="UP001596282"/>
    </source>
</evidence>
<name>A0ABW1S0G8_9LACO</name>
<protein>
    <submittedName>
        <fullName evidence="2">HXXEE domain-containing protein</fullName>
    </submittedName>
</protein>
<sequence length="172" mass="20031">MLMSYWILPLLFMLHDFEEVIFVPIWKRQKADLMKKLRKPFFGTVTNGSAFDVGVFVFFSLMIIISAICFVTHNQALYVATVSVFGIHFLLHLKMCLQVHQYVPGIITALIETPLVIWIIGKYFGLGQIALLNFVIYLIILYSIIFSTMYMMHWKVMGKVQQKLEQPTLFKK</sequence>
<dbReference type="RefSeq" id="WP_137629126.1">
    <property type="nucleotide sequence ID" value="NZ_BJDJ01000017.1"/>
</dbReference>
<proteinExistence type="predicted"/>
<feature type="transmembrane region" description="Helical" evidence="1">
    <location>
        <begin position="47"/>
        <end position="70"/>
    </location>
</feature>
<comment type="caution">
    <text evidence="2">The sequence shown here is derived from an EMBL/GenBank/DDBJ whole genome shotgun (WGS) entry which is preliminary data.</text>
</comment>
<dbReference type="Pfam" id="PF13787">
    <property type="entry name" value="HXXEE"/>
    <property type="match status" value="1"/>
</dbReference>
<evidence type="ECO:0000313" key="2">
    <source>
        <dbReference type="EMBL" id="MFC6181304.1"/>
    </source>
</evidence>
<keyword evidence="3" id="KW-1185">Reference proteome</keyword>
<keyword evidence="1" id="KW-1133">Transmembrane helix</keyword>
<keyword evidence="1" id="KW-0812">Transmembrane</keyword>
<organism evidence="2 3">
    <name type="scientific">Lactiplantibacillus daowaiensis</name>
    <dbReference type="NCBI Taxonomy" id="2559918"/>
    <lineage>
        <taxon>Bacteria</taxon>
        <taxon>Bacillati</taxon>
        <taxon>Bacillota</taxon>
        <taxon>Bacilli</taxon>
        <taxon>Lactobacillales</taxon>
        <taxon>Lactobacillaceae</taxon>
        <taxon>Lactiplantibacillus</taxon>
    </lineage>
</organism>
<gene>
    <name evidence="2" type="ORF">ACFP5Y_08735</name>
</gene>
<dbReference type="InterPro" id="IPR025671">
    <property type="entry name" value="HXXEE"/>
</dbReference>
<accession>A0ABW1S0G8</accession>
<reference evidence="3" key="1">
    <citation type="journal article" date="2019" name="Int. J. Syst. Evol. Microbiol.">
        <title>The Global Catalogue of Microorganisms (GCM) 10K type strain sequencing project: providing services to taxonomists for standard genome sequencing and annotation.</title>
        <authorList>
            <consortium name="The Broad Institute Genomics Platform"/>
            <consortium name="The Broad Institute Genome Sequencing Center for Infectious Disease"/>
            <person name="Wu L."/>
            <person name="Ma J."/>
        </authorList>
    </citation>
    <scope>NUCLEOTIDE SEQUENCE [LARGE SCALE GENOMIC DNA]</scope>
    <source>
        <strain evidence="3">CCM 8933</strain>
    </source>
</reference>
<keyword evidence="1" id="KW-0472">Membrane</keyword>
<feature type="transmembrane region" description="Helical" evidence="1">
    <location>
        <begin position="76"/>
        <end position="93"/>
    </location>
</feature>
<dbReference type="Proteomes" id="UP001596282">
    <property type="component" value="Unassembled WGS sequence"/>
</dbReference>
<dbReference type="EMBL" id="JBHSSC010000036">
    <property type="protein sequence ID" value="MFC6181304.1"/>
    <property type="molecule type" value="Genomic_DNA"/>
</dbReference>